<dbReference type="Gene3D" id="1.10.10.10">
    <property type="entry name" value="Winged helix-like DNA-binding domain superfamily/Winged helix DNA-binding domain"/>
    <property type="match status" value="1"/>
</dbReference>
<dbReference type="InterPro" id="IPR036390">
    <property type="entry name" value="WH_DNA-bd_sf"/>
</dbReference>
<protein>
    <submittedName>
        <fullName evidence="5">Helix-turn-helix transcriptional regulator</fullName>
    </submittedName>
</protein>
<feature type="domain" description="HTH hxlR-type" evidence="4">
    <location>
        <begin position="6"/>
        <end position="105"/>
    </location>
</feature>
<reference evidence="6" key="1">
    <citation type="submission" date="2019-03" db="EMBL/GenBank/DDBJ databases">
        <authorList>
            <person name="Li J."/>
        </authorList>
    </citation>
    <scope>NUCLEOTIDE SEQUENCE [LARGE SCALE GENOMIC DNA]</scope>
    <source>
        <strain evidence="6">2251</strain>
    </source>
</reference>
<keyword evidence="1" id="KW-0805">Transcription regulation</keyword>
<keyword evidence="3" id="KW-0804">Transcription</keyword>
<proteinExistence type="predicted"/>
<dbReference type="GO" id="GO:0003677">
    <property type="term" value="F:DNA binding"/>
    <property type="evidence" value="ECO:0007669"/>
    <property type="project" value="UniProtKB-KW"/>
</dbReference>
<accession>A0A4P7HP58</accession>
<dbReference type="KEGG" id="plia:E4191_06135"/>
<evidence type="ECO:0000256" key="3">
    <source>
        <dbReference type="ARBA" id="ARBA00023163"/>
    </source>
</evidence>
<sequence length="125" mass="13672">MVEGDCAEVGDILSRVGDKWTVLVIVALADKPMHFNELKRLIDAISAKMLAATLKALVRDGMVTRHATDDLPPRVSYDLTPMGRNLLLVVRDLALWAVNNRGGIRAARLSYDLANPPARQLIKAG</sequence>
<keyword evidence="2" id="KW-0238">DNA-binding</keyword>
<name>A0A4P7HP58_9RHOB</name>
<dbReference type="PANTHER" id="PTHR33204:SF39">
    <property type="entry name" value="TRANSCRIPTIONAL REGULATORY PROTEIN"/>
    <property type="match status" value="1"/>
</dbReference>
<dbReference type="InterPro" id="IPR002577">
    <property type="entry name" value="HTH_HxlR"/>
</dbReference>
<dbReference type="InterPro" id="IPR036388">
    <property type="entry name" value="WH-like_DNA-bd_sf"/>
</dbReference>
<dbReference type="Proteomes" id="UP000296374">
    <property type="component" value="Chromosome"/>
</dbReference>
<dbReference type="PROSITE" id="PS51118">
    <property type="entry name" value="HTH_HXLR"/>
    <property type="match status" value="1"/>
</dbReference>
<evidence type="ECO:0000313" key="5">
    <source>
        <dbReference type="EMBL" id="QBX36085.1"/>
    </source>
</evidence>
<dbReference type="EMBL" id="CP038439">
    <property type="protein sequence ID" value="QBX36085.1"/>
    <property type="molecule type" value="Genomic_DNA"/>
</dbReference>
<evidence type="ECO:0000256" key="2">
    <source>
        <dbReference type="ARBA" id="ARBA00023125"/>
    </source>
</evidence>
<evidence type="ECO:0000256" key="1">
    <source>
        <dbReference type="ARBA" id="ARBA00023015"/>
    </source>
</evidence>
<dbReference type="PANTHER" id="PTHR33204">
    <property type="entry name" value="TRANSCRIPTIONAL REGULATOR, MARR FAMILY"/>
    <property type="match status" value="1"/>
</dbReference>
<evidence type="ECO:0000313" key="6">
    <source>
        <dbReference type="Proteomes" id="UP000296374"/>
    </source>
</evidence>
<gene>
    <name evidence="5" type="ORF">E4191_06135</name>
</gene>
<dbReference type="Pfam" id="PF01638">
    <property type="entry name" value="HxlR"/>
    <property type="match status" value="1"/>
</dbReference>
<evidence type="ECO:0000259" key="4">
    <source>
        <dbReference type="PROSITE" id="PS51118"/>
    </source>
</evidence>
<dbReference type="SUPFAM" id="SSF46785">
    <property type="entry name" value="Winged helix' DNA-binding domain"/>
    <property type="match status" value="1"/>
</dbReference>
<dbReference type="AlphaFoldDB" id="A0A4P7HP58"/>
<organism evidence="5 6">
    <name type="scientific">Paracoccus liaowanqingii</name>
    <dbReference type="NCBI Taxonomy" id="2560053"/>
    <lineage>
        <taxon>Bacteria</taxon>
        <taxon>Pseudomonadati</taxon>
        <taxon>Pseudomonadota</taxon>
        <taxon>Alphaproteobacteria</taxon>
        <taxon>Rhodobacterales</taxon>
        <taxon>Paracoccaceae</taxon>
        <taxon>Paracoccus</taxon>
    </lineage>
</organism>